<dbReference type="PANTHER" id="PTHR34610:SF4">
    <property type="entry name" value="SLL8027 PROTEIN"/>
    <property type="match status" value="1"/>
</dbReference>
<dbReference type="InterPro" id="IPR002716">
    <property type="entry name" value="PIN_dom"/>
</dbReference>
<sequence length="142" mass="15698">MKVVVDVNVLISALLWGGTPRKTLILAQNNQISIFASPDLFQELETTLKRTKFQAKIKSLGLTVEDILDATTEVLQTCPNISLDIDISQLRDMKDYHILAAAVSAQAEVLITGDQDLLVLNKFAEILIMTPADFLNTYFTSS</sequence>
<gene>
    <name evidence="2" type="ORF">SR1949_02630</name>
</gene>
<dbReference type="InterPro" id="IPR029060">
    <property type="entry name" value="PIN-like_dom_sf"/>
</dbReference>
<dbReference type="Proteomes" id="UP000300142">
    <property type="component" value="Unassembled WGS sequence"/>
</dbReference>
<evidence type="ECO:0000313" key="3">
    <source>
        <dbReference type="Proteomes" id="UP000300142"/>
    </source>
</evidence>
<organism evidence="2 3">
    <name type="scientific">Sphaerospermopsis reniformis</name>
    <dbReference type="NCBI Taxonomy" id="531300"/>
    <lineage>
        <taxon>Bacteria</taxon>
        <taxon>Bacillati</taxon>
        <taxon>Cyanobacteriota</taxon>
        <taxon>Cyanophyceae</taxon>
        <taxon>Nostocales</taxon>
        <taxon>Aphanizomenonaceae</taxon>
        <taxon>Sphaerospermopsis</taxon>
    </lineage>
</organism>
<evidence type="ECO:0000313" key="2">
    <source>
        <dbReference type="EMBL" id="GCL35171.1"/>
    </source>
</evidence>
<dbReference type="AlphaFoldDB" id="A0A479ZVE1"/>
<dbReference type="InterPro" id="IPR002850">
    <property type="entry name" value="PIN_toxin-like"/>
</dbReference>
<protein>
    <submittedName>
        <fullName evidence="2">Nucleotide binding protein PINc</fullName>
    </submittedName>
</protein>
<keyword evidence="3" id="KW-1185">Reference proteome</keyword>
<dbReference type="Pfam" id="PF13470">
    <property type="entry name" value="PIN_3"/>
    <property type="match status" value="1"/>
</dbReference>
<comment type="caution">
    <text evidence="2">The sequence shown here is derived from an EMBL/GenBank/DDBJ whole genome shotgun (WGS) entry which is preliminary data.</text>
</comment>
<dbReference type="EMBL" id="BJCE01000004">
    <property type="protein sequence ID" value="GCL35171.1"/>
    <property type="molecule type" value="Genomic_DNA"/>
</dbReference>
<dbReference type="PANTHER" id="PTHR34610">
    <property type="entry name" value="SSL7007 PROTEIN"/>
    <property type="match status" value="1"/>
</dbReference>
<name>A0A479ZVE1_9CYAN</name>
<dbReference type="RefSeq" id="WP_137666094.1">
    <property type="nucleotide sequence ID" value="NZ_BJCE01000004.1"/>
</dbReference>
<evidence type="ECO:0000259" key="1">
    <source>
        <dbReference type="Pfam" id="PF13470"/>
    </source>
</evidence>
<feature type="domain" description="PIN" evidence="1">
    <location>
        <begin position="2"/>
        <end position="115"/>
    </location>
</feature>
<proteinExistence type="predicted"/>
<accession>A0A479ZVE1</accession>
<reference evidence="3" key="1">
    <citation type="submission" date="2019-02" db="EMBL/GenBank/DDBJ databases">
        <title>Draft genome sequence of Sphaerospermopsis reniformis NIES-1949.</title>
        <authorList>
            <person name="Yamaguchi H."/>
            <person name="Suzuki S."/>
            <person name="Kawachi M."/>
        </authorList>
    </citation>
    <scope>NUCLEOTIDE SEQUENCE [LARGE SCALE GENOMIC DNA]</scope>
    <source>
        <strain evidence="3">NIES-1949</strain>
    </source>
</reference>
<dbReference type="SUPFAM" id="SSF88723">
    <property type="entry name" value="PIN domain-like"/>
    <property type="match status" value="1"/>
</dbReference>
<dbReference type="NCBIfam" id="TIGR00305">
    <property type="entry name" value="putative toxin-antitoxin system toxin component, PIN family"/>
    <property type="match status" value="1"/>
</dbReference>